<dbReference type="Proteomes" id="UP000185628">
    <property type="component" value="Unassembled WGS sequence"/>
</dbReference>
<keyword evidence="2" id="KW-1185">Reference proteome</keyword>
<sequence>MKMADAKDVIGREMQITVTFQDADGKELETRNKKQRIHAAGQTLAFSISTRAENPEPTATVKAHYEVLAPLEFTGLNKWERPAFETVQTTKFGTGGDRDLASFQVKNPRDIALKGMDITAICRDSAGAVVGSENGSFDIEPNGTAEATVVTFSNGKAQKMRWLRELRPLLRSQFPLTQGGRRCSSDERYSL</sequence>
<gene>
    <name evidence="1" type="ORF">BSZ39_03850</name>
</gene>
<organism evidence="1 2">
    <name type="scientific">Bowdeniella nasicola</name>
    <dbReference type="NCBI Taxonomy" id="208480"/>
    <lineage>
        <taxon>Bacteria</taxon>
        <taxon>Bacillati</taxon>
        <taxon>Actinomycetota</taxon>
        <taxon>Actinomycetes</taxon>
        <taxon>Actinomycetales</taxon>
        <taxon>Actinomycetaceae</taxon>
        <taxon>Bowdeniella</taxon>
    </lineage>
</organism>
<protein>
    <submittedName>
        <fullName evidence="1">Uncharacterized protein</fullName>
    </submittedName>
</protein>
<accession>A0A1Q5Q3X1</accession>
<comment type="caution">
    <text evidence="1">The sequence shown here is derived from an EMBL/GenBank/DDBJ whole genome shotgun (WGS) entry which is preliminary data.</text>
</comment>
<reference evidence="2" key="1">
    <citation type="submission" date="2016-12" db="EMBL/GenBank/DDBJ databases">
        <authorList>
            <person name="Meng X."/>
        </authorList>
    </citation>
    <scope>NUCLEOTIDE SEQUENCE [LARGE SCALE GENOMIC DNA]</scope>
    <source>
        <strain evidence="2">DSM 19116</strain>
    </source>
</reference>
<name>A0A1Q5Q3X1_9ACTO</name>
<proteinExistence type="predicted"/>
<dbReference type="EMBL" id="MQVR01000014">
    <property type="protein sequence ID" value="OKL54514.1"/>
    <property type="molecule type" value="Genomic_DNA"/>
</dbReference>
<evidence type="ECO:0000313" key="1">
    <source>
        <dbReference type="EMBL" id="OKL54514.1"/>
    </source>
</evidence>
<dbReference type="AlphaFoldDB" id="A0A1Q5Q3X1"/>
<evidence type="ECO:0000313" key="2">
    <source>
        <dbReference type="Proteomes" id="UP000185628"/>
    </source>
</evidence>